<gene>
    <name evidence="4" type="ORF">SYNPS1DRAFT_23684</name>
</gene>
<dbReference type="PANTHER" id="PTHR13363:SF6">
    <property type="entry name" value="RING FINGER AND SPRY DOMAIN-CONTAINING PROTEIN 1"/>
    <property type="match status" value="1"/>
</dbReference>
<evidence type="ECO:0000256" key="1">
    <source>
        <dbReference type="ARBA" id="ARBA00022723"/>
    </source>
</evidence>
<keyword evidence="5" id="KW-1185">Reference proteome</keyword>
<evidence type="ECO:0008006" key="6">
    <source>
        <dbReference type="Google" id="ProtNLM"/>
    </source>
</evidence>
<reference evidence="5" key="1">
    <citation type="journal article" date="2018" name="Nat. Microbiol.">
        <title>Leveraging single-cell genomics to expand the fungal tree of life.</title>
        <authorList>
            <person name="Ahrendt S.R."/>
            <person name="Quandt C.A."/>
            <person name="Ciobanu D."/>
            <person name="Clum A."/>
            <person name="Salamov A."/>
            <person name="Andreopoulos B."/>
            <person name="Cheng J.F."/>
            <person name="Woyke T."/>
            <person name="Pelin A."/>
            <person name="Henrissat B."/>
            <person name="Reynolds N.K."/>
            <person name="Benny G.L."/>
            <person name="Smith M.E."/>
            <person name="James T.Y."/>
            <person name="Grigoriev I.V."/>
        </authorList>
    </citation>
    <scope>NUCLEOTIDE SEQUENCE [LARGE SCALE GENOMIC DNA]</scope>
    <source>
        <strain evidence="5">Benny S71-1</strain>
    </source>
</reference>
<evidence type="ECO:0000256" key="3">
    <source>
        <dbReference type="ARBA" id="ARBA00022833"/>
    </source>
</evidence>
<dbReference type="EMBL" id="KZ990367">
    <property type="protein sequence ID" value="RKP24222.1"/>
    <property type="molecule type" value="Genomic_DNA"/>
</dbReference>
<dbReference type="SUPFAM" id="SSF49899">
    <property type="entry name" value="Concanavalin A-like lectins/glucanases"/>
    <property type="match status" value="1"/>
</dbReference>
<dbReference type="GO" id="GO:0004842">
    <property type="term" value="F:ubiquitin-protein transferase activity"/>
    <property type="evidence" value="ECO:0007669"/>
    <property type="project" value="InterPro"/>
</dbReference>
<dbReference type="InterPro" id="IPR013320">
    <property type="entry name" value="ConA-like_dom_sf"/>
</dbReference>
<keyword evidence="3" id="KW-0862">Zinc</keyword>
<dbReference type="InterPro" id="IPR043136">
    <property type="entry name" value="B30.2/SPRY_sf"/>
</dbReference>
<keyword evidence="1" id="KW-0479">Metal-binding</keyword>
<evidence type="ECO:0000313" key="4">
    <source>
        <dbReference type="EMBL" id="RKP24222.1"/>
    </source>
</evidence>
<organism evidence="4 5">
    <name type="scientific">Syncephalis pseudoplumigaleata</name>
    <dbReference type="NCBI Taxonomy" id="1712513"/>
    <lineage>
        <taxon>Eukaryota</taxon>
        <taxon>Fungi</taxon>
        <taxon>Fungi incertae sedis</taxon>
        <taxon>Zoopagomycota</taxon>
        <taxon>Zoopagomycotina</taxon>
        <taxon>Zoopagomycetes</taxon>
        <taxon>Zoopagales</taxon>
        <taxon>Piptocephalidaceae</taxon>
        <taxon>Syncephalis</taxon>
    </lineage>
</organism>
<proteinExistence type="predicted"/>
<dbReference type="OrthoDB" id="2967263at2759"/>
<accession>A0A4P9YXG9</accession>
<dbReference type="GO" id="GO:0051603">
    <property type="term" value="P:proteolysis involved in protein catabolic process"/>
    <property type="evidence" value="ECO:0007669"/>
    <property type="project" value="TreeGrafter"/>
</dbReference>
<evidence type="ECO:0000256" key="2">
    <source>
        <dbReference type="ARBA" id="ARBA00022771"/>
    </source>
</evidence>
<dbReference type="GO" id="GO:0008270">
    <property type="term" value="F:zinc ion binding"/>
    <property type="evidence" value="ECO:0007669"/>
    <property type="project" value="UniProtKB-KW"/>
</dbReference>
<dbReference type="Proteomes" id="UP000278143">
    <property type="component" value="Unassembled WGS sequence"/>
</dbReference>
<dbReference type="PANTHER" id="PTHR13363">
    <property type="entry name" value="RING FINGER AND SRY DOMAIN-CONTAINING"/>
    <property type="match status" value="1"/>
</dbReference>
<evidence type="ECO:0000313" key="5">
    <source>
        <dbReference type="Proteomes" id="UP000278143"/>
    </source>
</evidence>
<name>A0A4P9YXG9_9FUNG</name>
<dbReference type="GO" id="GO:0005737">
    <property type="term" value="C:cytoplasm"/>
    <property type="evidence" value="ECO:0007669"/>
    <property type="project" value="TreeGrafter"/>
</dbReference>
<dbReference type="AlphaFoldDB" id="A0A4P9YXG9"/>
<protein>
    <recommendedName>
        <fullName evidence="6">SPRY domain-containing protein</fullName>
    </recommendedName>
</protein>
<dbReference type="InterPro" id="IPR045129">
    <property type="entry name" value="RNF123/RKP/RSPRY1"/>
</dbReference>
<keyword evidence="2" id="KW-0863">Zinc-finger</keyword>
<dbReference type="Gene3D" id="2.60.120.920">
    <property type="match status" value="1"/>
</dbReference>
<sequence>MNQRSIAARLVTQLLKLRYTHLIRQAWQAVRMDYINHTGSNHTSASAGNDALNNTAEALIALSHDDEHFGDLVCTMVDTLPHDDPLSLAFFFHILELIALPSSENAIQLSERLLHKTSSDHQVVGMTSPVRPVHDQPQVILDADAAIGRWKISPDWLEVRNDHTAFSTIWSNCPITLGTWYYEVTLITSGIMQIGWSRLTGDNVFECDEGIGVGDTVYSLGYDGCRRLTWAA</sequence>